<accession>A0A0W8F1C1</accession>
<evidence type="ECO:0000313" key="1">
    <source>
        <dbReference type="EMBL" id="KUG14692.1"/>
    </source>
</evidence>
<name>A0A0W8F1C1_9ZZZZ</name>
<protein>
    <submittedName>
        <fullName evidence="1">Uncharacterized protein</fullName>
    </submittedName>
</protein>
<reference evidence="1" key="1">
    <citation type="journal article" date="2015" name="Proc. Natl. Acad. Sci. U.S.A.">
        <title>Networks of energetic and metabolic interactions define dynamics in microbial communities.</title>
        <authorList>
            <person name="Embree M."/>
            <person name="Liu J.K."/>
            <person name="Al-Bassam M.M."/>
            <person name="Zengler K."/>
        </authorList>
    </citation>
    <scope>NUCLEOTIDE SEQUENCE</scope>
</reference>
<dbReference type="AlphaFoldDB" id="A0A0W8F1C1"/>
<sequence length="40" mass="4619">MAFSSSFFRFRNRGDYSVTLQAFSAGKFHIHIQSETGSFR</sequence>
<organism evidence="1">
    <name type="scientific">hydrocarbon metagenome</name>
    <dbReference type="NCBI Taxonomy" id="938273"/>
    <lineage>
        <taxon>unclassified sequences</taxon>
        <taxon>metagenomes</taxon>
        <taxon>ecological metagenomes</taxon>
    </lineage>
</organism>
<dbReference type="EMBL" id="LNQE01001629">
    <property type="protein sequence ID" value="KUG14692.1"/>
    <property type="molecule type" value="Genomic_DNA"/>
</dbReference>
<comment type="caution">
    <text evidence="1">The sequence shown here is derived from an EMBL/GenBank/DDBJ whole genome shotgun (WGS) entry which is preliminary data.</text>
</comment>
<gene>
    <name evidence="1" type="ORF">ASZ90_015662</name>
</gene>
<proteinExistence type="predicted"/>